<keyword evidence="4" id="KW-0827">Tyrosine biosynthesis</keyword>
<sequence length="300" mass="32257">MTVSTPSVNKLVIIGIGLIGGSLATGLKQRGGCREVIGIARNQQTCADAVRLGVVDRAYDNLEAIAGELTAGDVIFISVPTLSVDLVLSQVRELISPDVTITDGASVKGSVQKAVERIYGDVPAQFVPGHPIAGSEKSGVTAANPDLYVNHRVILTPSAETGAAHLQRVTTMWQTVGAEVLEMSVAEHDDVLAATSHLPHAIAYSLVDTLAQDIGNPNIFRYAAGGFRDFTRIASSDPIMWHDIMRANKDSVLTALDLFIDNLMRLRSSIESEDSDYLLEVFTRAKTARDHFTNMLTKES</sequence>
<dbReference type="Pfam" id="PF02153">
    <property type="entry name" value="PDH_N"/>
    <property type="match status" value="1"/>
</dbReference>
<gene>
    <name evidence="11" type="ORF">C4F51_09550</name>
</gene>
<evidence type="ECO:0000256" key="9">
    <source>
        <dbReference type="ARBA" id="ARBA00049260"/>
    </source>
</evidence>
<dbReference type="GO" id="GO:0070403">
    <property type="term" value="F:NAD+ binding"/>
    <property type="evidence" value="ECO:0007669"/>
    <property type="project" value="InterPro"/>
</dbReference>
<keyword evidence="12" id="KW-1185">Reference proteome</keyword>
<dbReference type="AlphaFoldDB" id="A0A928YVT6"/>
<dbReference type="Pfam" id="PF20463">
    <property type="entry name" value="PDH_C"/>
    <property type="match status" value="1"/>
</dbReference>
<dbReference type="SUPFAM" id="SSF51735">
    <property type="entry name" value="NAD(P)-binding Rossmann-fold domains"/>
    <property type="match status" value="1"/>
</dbReference>
<dbReference type="EC" id="1.3.1.12" evidence="3"/>
<comment type="similarity">
    <text evidence="2">Belongs to the prephenate/arogenate dehydrogenase family.</text>
</comment>
<evidence type="ECO:0000313" key="11">
    <source>
        <dbReference type="EMBL" id="MBE8717433.1"/>
    </source>
</evidence>
<comment type="caution">
    <text evidence="11">The sequence shown here is derived from an EMBL/GenBank/DDBJ whole genome shotgun (WGS) entry which is preliminary data.</text>
</comment>
<dbReference type="GO" id="GO:0008977">
    <property type="term" value="F:prephenate dehydrogenase (NAD+) activity"/>
    <property type="evidence" value="ECO:0007669"/>
    <property type="project" value="UniProtKB-EC"/>
</dbReference>
<accession>A0A928YVT6</accession>
<dbReference type="GO" id="GO:0004665">
    <property type="term" value="F:prephenate dehydrogenase (NADP+) activity"/>
    <property type="evidence" value="ECO:0007669"/>
    <property type="project" value="InterPro"/>
</dbReference>
<dbReference type="FunFam" id="1.10.3660.10:FF:000003">
    <property type="entry name" value="Prephenate dehydrogenase"/>
    <property type="match status" value="1"/>
</dbReference>
<dbReference type="GO" id="GO:0006571">
    <property type="term" value="P:tyrosine biosynthetic process"/>
    <property type="evidence" value="ECO:0007669"/>
    <property type="project" value="UniProtKB-KW"/>
</dbReference>
<dbReference type="PROSITE" id="PS51176">
    <property type="entry name" value="PDH_ADH"/>
    <property type="match status" value="1"/>
</dbReference>
<dbReference type="PANTHER" id="PTHR21363">
    <property type="entry name" value="PREPHENATE DEHYDROGENASE"/>
    <property type="match status" value="1"/>
</dbReference>
<dbReference type="InterPro" id="IPR003099">
    <property type="entry name" value="Prephen_DH"/>
</dbReference>
<dbReference type="InterPro" id="IPR008927">
    <property type="entry name" value="6-PGluconate_DH-like_C_sf"/>
</dbReference>
<evidence type="ECO:0000259" key="10">
    <source>
        <dbReference type="PROSITE" id="PS51176"/>
    </source>
</evidence>
<comment type="pathway">
    <text evidence="1">Amino-acid biosynthesis; L-tyrosine biosynthesis; (4-hydroxyphenyl)pyruvate from prephenate (NAD(+) route): step 1/1.</text>
</comment>
<evidence type="ECO:0000256" key="2">
    <source>
        <dbReference type="ARBA" id="ARBA00007964"/>
    </source>
</evidence>
<dbReference type="PANTHER" id="PTHR21363:SF0">
    <property type="entry name" value="PREPHENATE DEHYDROGENASE [NADP(+)]"/>
    <property type="match status" value="1"/>
</dbReference>
<dbReference type="SUPFAM" id="SSF48179">
    <property type="entry name" value="6-phosphogluconate dehydrogenase C-terminal domain-like"/>
    <property type="match status" value="1"/>
</dbReference>
<comment type="catalytic activity">
    <reaction evidence="9">
        <text>prephenate + NAD(+) = 3-(4-hydroxyphenyl)pyruvate + CO2 + NADH</text>
        <dbReference type="Rhea" id="RHEA:13869"/>
        <dbReference type="ChEBI" id="CHEBI:16526"/>
        <dbReference type="ChEBI" id="CHEBI:29934"/>
        <dbReference type="ChEBI" id="CHEBI:36242"/>
        <dbReference type="ChEBI" id="CHEBI:57540"/>
        <dbReference type="ChEBI" id="CHEBI:57945"/>
        <dbReference type="EC" id="1.3.1.12"/>
    </reaction>
</comment>
<evidence type="ECO:0000256" key="8">
    <source>
        <dbReference type="ARBA" id="ARBA00023141"/>
    </source>
</evidence>
<evidence type="ECO:0000256" key="7">
    <source>
        <dbReference type="ARBA" id="ARBA00023027"/>
    </source>
</evidence>
<protein>
    <recommendedName>
        <fullName evidence="3">prephenate dehydrogenase</fullName>
        <ecNumber evidence="3">1.3.1.12</ecNumber>
    </recommendedName>
</protein>
<dbReference type="RefSeq" id="WP_193909290.1">
    <property type="nucleotide sequence ID" value="NZ_PRDL01000001.1"/>
</dbReference>
<keyword evidence="6" id="KW-0560">Oxidoreductase</keyword>
<evidence type="ECO:0000256" key="5">
    <source>
        <dbReference type="ARBA" id="ARBA00022605"/>
    </source>
</evidence>
<keyword evidence="5" id="KW-0028">Amino-acid biosynthesis</keyword>
<evidence type="ECO:0000256" key="4">
    <source>
        <dbReference type="ARBA" id="ARBA00022498"/>
    </source>
</evidence>
<evidence type="ECO:0000313" key="12">
    <source>
        <dbReference type="Proteomes" id="UP000652567"/>
    </source>
</evidence>
<keyword evidence="8" id="KW-0057">Aromatic amino acid biosynthesis</keyword>
<evidence type="ECO:0000256" key="1">
    <source>
        <dbReference type="ARBA" id="ARBA00005067"/>
    </source>
</evidence>
<dbReference type="InterPro" id="IPR046825">
    <property type="entry name" value="PDH_C"/>
</dbReference>
<name>A0A928YVT6_9GAMM</name>
<reference evidence="11" key="1">
    <citation type="submission" date="2018-07" db="EMBL/GenBank/DDBJ databases">
        <title>Genome assembly of strain Ka43.</title>
        <authorList>
            <person name="Kukolya J."/>
            <person name="Nagy I."/>
            <person name="Horvath B."/>
            <person name="Toth A."/>
        </authorList>
    </citation>
    <scope>NUCLEOTIDE SEQUENCE</scope>
    <source>
        <strain evidence="11">KB43</strain>
    </source>
</reference>
<organism evidence="11 12">
    <name type="scientific">Cellvibrio polysaccharolyticus</name>
    <dbReference type="NCBI Taxonomy" id="2082724"/>
    <lineage>
        <taxon>Bacteria</taxon>
        <taxon>Pseudomonadati</taxon>
        <taxon>Pseudomonadota</taxon>
        <taxon>Gammaproteobacteria</taxon>
        <taxon>Cellvibrionales</taxon>
        <taxon>Cellvibrionaceae</taxon>
        <taxon>Cellvibrio</taxon>
    </lineage>
</organism>
<dbReference type="InterPro" id="IPR050812">
    <property type="entry name" value="Preph/Arog_dehydrog"/>
</dbReference>
<dbReference type="EMBL" id="PRDL01000001">
    <property type="protein sequence ID" value="MBE8717433.1"/>
    <property type="molecule type" value="Genomic_DNA"/>
</dbReference>
<dbReference type="Gene3D" id="1.10.3660.10">
    <property type="entry name" value="6-phosphogluconate dehydrogenase C-terminal like domain"/>
    <property type="match status" value="1"/>
</dbReference>
<dbReference type="InterPro" id="IPR046826">
    <property type="entry name" value="PDH_N"/>
</dbReference>
<dbReference type="InterPro" id="IPR036291">
    <property type="entry name" value="NAD(P)-bd_dom_sf"/>
</dbReference>
<feature type="domain" description="Prephenate/arogenate dehydrogenase" evidence="10">
    <location>
        <begin position="9"/>
        <end position="300"/>
    </location>
</feature>
<evidence type="ECO:0000256" key="3">
    <source>
        <dbReference type="ARBA" id="ARBA00012068"/>
    </source>
</evidence>
<keyword evidence="7" id="KW-0520">NAD</keyword>
<dbReference type="FunFam" id="3.40.50.720:FF:000208">
    <property type="entry name" value="Prephenate dehydrogenase"/>
    <property type="match status" value="1"/>
</dbReference>
<dbReference type="Gene3D" id="3.40.50.720">
    <property type="entry name" value="NAD(P)-binding Rossmann-like Domain"/>
    <property type="match status" value="1"/>
</dbReference>
<dbReference type="Proteomes" id="UP000652567">
    <property type="component" value="Unassembled WGS sequence"/>
</dbReference>
<proteinExistence type="inferred from homology"/>
<evidence type="ECO:0000256" key="6">
    <source>
        <dbReference type="ARBA" id="ARBA00023002"/>
    </source>
</evidence>